<dbReference type="InterPro" id="IPR011049">
    <property type="entry name" value="Serralysin-like_metalloprot_C"/>
</dbReference>
<evidence type="ECO:0000313" key="3">
    <source>
        <dbReference type="EMBL" id="MFD2571268.1"/>
    </source>
</evidence>
<keyword evidence="4" id="KW-1185">Reference proteome</keyword>
<dbReference type="PROSITE" id="PS51688">
    <property type="entry name" value="ICA"/>
    <property type="match status" value="1"/>
</dbReference>
<name>A0ABW5M2K6_9BACT</name>
<feature type="coiled-coil region" evidence="1">
    <location>
        <begin position="493"/>
        <end position="531"/>
    </location>
</feature>
<gene>
    <name evidence="3" type="ORF">ACFSUS_11535</name>
</gene>
<reference evidence="4" key="1">
    <citation type="journal article" date="2019" name="Int. J. Syst. Evol. Microbiol.">
        <title>The Global Catalogue of Microorganisms (GCM) 10K type strain sequencing project: providing services to taxonomists for standard genome sequencing and annotation.</title>
        <authorList>
            <consortium name="The Broad Institute Genomics Platform"/>
            <consortium name="The Broad Institute Genome Sequencing Center for Infectious Disease"/>
            <person name="Wu L."/>
            <person name="Ma J."/>
        </authorList>
    </citation>
    <scope>NUCLEOTIDE SEQUENCE [LARGE SCALE GENOMIC DNA]</scope>
    <source>
        <strain evidence="4">KCTC 42805</strain>
    </source>
</reference>
<keyword evidence="1" id="KW-0175">Coiled coil</keyword>
<feature type="domain" description="Peptidase S74" evidence="2">
    <location>
        <begin position="404"/>
        <end position="514"/>
    </location>
</feature>
<protein>
    <submittedName>
        <fullName evidence="3">Tail fiber domain-containing protein</fullName>
    </submittedName>
</protein>
<dbReference type="Pfam" id="PF13884">
    <property type="entry name" value="Peptidase_S74"/>
    <property type="match status" value="1"/>
</dbReference>
<proteinExistence type="predicted"/>
<dbReference type="InterPro" id="IPR030392">
    <property type="entry name" value="S74_ICA"/>
</dbReference>
<evidence type="ECO:0000256" key="1">
    <source>
        <dbReference type="SAM" id="Coils"/>
    </source>
</evidence>
<dbReference type="Proteomes" id="UP001597469">
    <property type="component" value="Unassembled WGS sequence"/>
</dbReference>
<dbReference type="Gene3D" id="2.150.10.10">
    <property type="entry name" value="Serralysin-like metalloprotease, C-terminal"/>
    <property type="match status" value="1"/>
</dbReference>
<evidence type="ECO:0000313" key="4">
    <source>
        <dbReference type="Proteomes" id="UP001597469"/>
    </source>
</evidence>
<comment type="caution">
    <text evidence="3">The sequence shown here is derived from an EMBL/GenBank/DDBJ whole genome shotgun (WGS) entry which is preliminary data.</text>
</comment>
<dbReference type="RefSeq" id="WP_381522654.1">
    <property type="nucleotide sequence ID" value="NZ_JBHULN010000006.1"/>
</dbReference>
<accession>A0ABW5M2K6</accession>
<evidence type="ECO:0000259" key="2">
    <source>
        <dbReference type="PROSITE" id="PS51688"/>
    </source>
</evidence>
<dbReference type="EMBL" id="JBHULN010000006">
    <property type="protein sequence ID" value="MFD2571268.1"/>
    <property type="molecule type" value="Genomic_DNA"/>
</dbReference>
<sequence>MQNIYKAFLTITLTVYVSIGGYCQLRVGPSSGAVDGSATLDVKAGPYSSGSPFRGLLTPTMTTSERNQIQNPATGILLFNRSNQQVEVNIGTPASPVWAPAVGSGTAWSVTGNNGTVDKTNFIGTGDNVPLNFRVFNQPAGRIDHILFNLGLGFFSINPNTTGTYNTAVGSYTLRNNTSGIANTAVGAGALTTNTSGTANTGIGHDALIANSTGLENTGVGQNALRSNTSGFSNSAFGADALYNAIDGYDNTALGGSALFYNTNGYSNTAAGALALRYNTVGYNNTAIGNYALQNNVNGYLNSSLGFNAGPSNGNGSVHHSIAVGSAAVTNAIYSIAIGSDVTINNSANGLSTAIGALSSVGANVTNSTVIGARGVVNTSNTIVLGDANITSLRSNVQTISTLSDSRIKENVRHNVPGLNFITKLNPVTYHVNKAKEATLTGRSSNGVQEDKIVHSGFIAQDVAKAAKEVGYDFEGVRQEEGKYYTIGYTLFVMPLVQAVKDLNAEIKELKDQLQQNISVQKKLAAQVEQMQLLLGVSEVGTSHKVSKK</sequence>
<organism evidence="3 4">
    <name type="scientific">Spirosoma soli</name>
    <dbReference type="NCBI Taxonomy" id="1770529"/>
    <lineage>
        <taxon>Bacteria</taxon>
        <taxon>Pseudomonadati</taxon>
        <taxon>Bacteroidota</taxon>
        <taxon>Cytophagia</taxon>
        <taxon>Cytophagales</taxon>
        <taxon>Cytophagaceae</taxon>
        <taxon>Spirosoma</taxon>
    </lineage>
</organism>